<dbReference type="OrthoDB" id="3185552at2"/>
<feature type="transmembrane region" description="Helical" evidence="8">
    <location>
        <begin position="228"/>
        <end position="249"/>
    </location>
</feature>
<keyword evidence="4" id="KW-0997">Cell inner membrane</keyword>
<dbReference type="PATRIC" id="fig|571913.6.peg.103"/>
<dbReference type="PANTHER" id="PTHR32196:SF21">
    <property type="entry name" value="ABC TRANSPORTER PERMEASE PROTEIN YPHD-RELATED"/>
    <property type="match status" value="1"/>
</dbReference>
<feature type="transmembrane region" description="Helical" evidence="8">
    <location>
        <begin position="311"/>
        <end position="329"/>
    </location>
</feature>
<dbReference type="InterPro" id="IPR001851">
    <property type="entry name" value="ABC_transp_permease"/>
</dbReference>
<evidence type="ECO:0000313" key="9">
    <source>
        <dbReference type="EMBL" id="AKU14710.1"/>
    </source>
</evidence>
<comment type="subcellular location">
    <subcellularLocation>
        <location evidence="1">Cell membrane</location>
        <topology evidence="1">Multi-pass membrane protein</topology>
    </subcellularLocation>
</comment>
<keyword evidence="6 8" id="KW-1133">Transmembrane helix</keyword>
<evidence type="ECO:0000256" key="8">
    <source>
        <dbReference type="SAM" id="Phobius"/>
    </source>
</evidence>
<keyword evidence="5 8" id="KW-0812">Transmembrane</keyword>
<dbReference type="PANTHER" id="PTHR32196">
    <property type="entry name" value="ABC TRANSPORTER PERMEASE PROTEIN YPHD-RELATED-RELATED"/>
    <property type="match status" value="1"/>
</dbReference>
<accession>A0A0K1JDQ1</accession>
<feature type="transmembrane region" description="Helical" evidence="8">
    <location>
        <begin position="105"/>
        <end position="129"/>
    </location>
</feature>
<sequence>MTAQLETREPSTAKVARRILPSPVTGQEWVLGAVLVALWVILSFTTPAFATSGSWQPLLASVAPVAVMGVGMTAVIITGGIDVSVGGAMMVTGVTTAKMLVDQDVSLPVAVLLAMALGAVLGLVNGLLIAYGHVHAIIITFGTANVLQFVGRQIFNSQTVNGIPDTLDFFSRGENGRTLGIPHSFVLTLVIAVLAWIYLRHMRGGRHLYAIGGDPLAARLAGIRVQRYVVLTYAVTGLLVGLAAVFTIASGTSTLDQSIGSGQELAVIAAVVIGGTSITGGRGSVLGTVLGALLVQTVSSGVTQLGWPSQLSDFFVGLAIAIAVGADLLRQRTRQQRTGQQP</sequence>
<feature type="transmembrane region" description="Helical" evidence="8">
    <location>
        <begin position="62"/>
        <end position="85"/>
    </location>
</feature>
<keyword evidence="7 8" id="KW-0472">Membrane</keyword>
<reference evidence="9 10" key="1">
    <citation type="submission" date="2015-03" db="EMBL/GenBank/DDBJ databases">
        <title>Luteipulveratus halotolerans sp. nov., a novel actinobacterium (Dermacoccaceae) from Sarawak, Malaysia.</title>
        <authorList>
            <person name="Juboi H."/>
            <person name="Basik A."/>
            <person name="Shamsul S.S."/>
            <person name="Arnold P."/>
            <person name="Schmitt E.K."/>
            <person name="Sanglier J.-J."/>
            <person name="Yeo T."/>
        </authorList>
    </citation>
    <scope>NUCLEOTIDE SEQUENCE [LARGE SCALE GENOMIC DNA]</scope>
    <source>
        <strain evidence="9 10">MN07-A0370</strain>
    </source>
</reference>
<feature type="transmembrane region" description="Helical" evidence="8">
    <location>
        <begin position="285"/>
        <end position="305"/>
    </location>
</feature>
<evidence type="ECO:0000256" key="4">
    <source>
        <dbReference type="ARBA" id="ARBA00022519"/>
    </source>
</evidence>
<dbReference type="GO" id="GO:0022857">
    <property type="term" value="F:transmembrane transporter activity"/>
    <property type="evidence" value="ECO:0007669"/>
    <property type="project" value="InterPro"/>
</dbReference>
<dbReference type="STRING" id="571913.VV02_00520"/>
<dbReference type="GO" id="GO:0005886">
    <property type="term" value="C:plasma membrane"/>
    <property type="evidence" value="ECO:0007669"/>
    <property type="project" value="UniProtKB-SubCell"/>
</dbReference>
<proteinExistence type="predicted"/>
<evidence type="ECO:0000256" key="7">
    <source>
        <dbReference type="ARBA" id="ARBA00023136"/>
    </source>
</evidence>
<protein>
    <submittedName>
        <fullName evidence="9">Sugar ABC transporter</fullName>
    </submittedName>
</protein>
<evidence type="ECO:0000256" key="1">
    <source>
        <dbReference type="ARBA" id="ARBA00004651"/>
    </source>
</evidence>
<evidence type="ECO:0000313" key="10">
    <source>
        <dbReference type="Proteomes" id="UP000066480"/>
    </source>
</evidence>
<dbReference type="Proteomes" id="UP000066480">
    <property type="component" value="Chromosome"/>
</dbReference>
<dbReference type="RefSeq" id="WP_052589230.1">
    <property type="nucleotide sequence ID" value="NZ_CP011112.1"/>
</dbReference>
<dbReference type="KEGG" id="lmoi:VV02_00520"/>
<evidence type="ECO:0000256" key="6">
    <source>
        <dbReference type="ARBA" id="ARBA00022989"/>
    </source>
</evidence>
<evidence type="ECO:0000256" key="5">
    <source>
        <dbReference type="ARBA" id="ARBA00022692"/>
    </source>
</evidence>
<dbReference type="EMBL" id="CP011112">
    <property type="protein sequence ID" value="AKU14710.1"/>
    <property type="molecule type" value="Genomic_DNA"/>
</dbReference>
<feature type="transmembrane region" description="Helical" evidence="8">
    <location>
        <begin position="29"/>
        <end position="50"/>
    </location>
</feature>
<feature type="transmembrane region" description="Helical" evidence="8">
    <location>
        <begin position="179"/>
        <end position="199"/>
    </location>
</feature>
<name>A0A0K1JDQ1_9MICO</name>
<gene>
    <name evidence="9" type="ORF">VV02_00520</name>
</gene>
<keyword evidence="10" id="KW-1185">Reference proteome</keyword>
<evidence type="ECO:0000256" key="2">
    <source>
        <dbReference type="ARBA" id="ARBA00022448"/>
    </source>
</evidence>
<dbReference type="Pfam" id="PF02653">
    <property type="entry name" value="BPD_transp_2"/>
    <property type="match status" value="1"/>
</dbReference>
<keyword evidence="2" id="KW-0813">Transport</keyword>
<evidence type="ECO:0000256" key="3">
    <source>
        <dbReference type="ARBA" id="ARBA00022475"/>
    </source>
</evidence>
<dbReference type="CDD" id="cd06579">
    <property type="entry name" value="TM_PBP1_transp_AraH_like"/>
    <property type="match status" value="1"/>
</dbReference>
<feature type="transmembrane region" description="Helical" evidence="8">
    <location>
        <begin position="261"/>
        <end position="278"/>
    </location>
</feature>
<organism evidence="9 10">
    <name type="scientific">Luteipulveratus mongoliensis</name>
    <dbReference type="NCBI Taxonomy" id="571913"/>
    <lineage>
        <taxon>Bacteria</taxon>
        <taxon>Bacillati</taxon>
        <taxon>Actinomycetota</taxon>
        <taxon>Actinomycetes</taxon>
        <taxon>Micrococcales</taxon>
        <taxon>Dermacoccaceae</taxon>
        <taxon>Luteipulveratus</taxon>
    </lineage>
</organism>
<keyword evidence="3" id="KW-1003">Cell membrane</keyword>
<dbReference type="AlphaFoldDB" id="A0A0K1JDQ1"/>